<dbReference type="Pfam" id="PF13380">
    <property type="entry name" value="CoA_binding_2"/>
    <property type="match status" value="1"/>
</dbReference>
<dbReference type="RefSeq" id="WP_168880415.1">
    <property type="nucleotide sequence ID" value="NZ_JABAIL010000001.1"/>
</dbReference>
<organism evidence="2 3">
    <name type="scientific">Flammeovirga agarivorans</name>
    <dbReference type="NCBI Taxonomy" id="2726742"/>
    <lineage>
        <taxon>Bacteria</taxon>
        <taxon>Pseudomonadati</taxon>
        <taxon>Bacteroidota</taxon>
        <taxon>Cytophagia</taxon>
        <taxon>Cytophagales</taxon>
        <taxon>Flammeovirgaceae</taxon>
        <taxon>Flammeovirga</taxon>
    </lineage>
</organism>
<dbReference type="Proteomes" id="UP000585050">
    <property type="component" value="Unassembled WGS sequence"/>
</dbReference>
<name>A0A7X8SGF9_9BACT</name>
<dbReference type="EMBL" id="JABAIL010000001">
    <property type="protein sequence ID" value="NLR89729.1"/>
    <property type="molecule type" value="Genomic_DNA"/>
</dbReference>
<evidence type="ECO:0000259" key="1">
    <source>
        <dbReference type="Pfam" id="PF13380"/>
    </source>
</evidence>
<dbReference type="InterPro" id="IPR003781">
    <property type="entry name" value="CoA-bd"/>
</dbReference>
<reference evidence="2 3" key="1">
    <citation type="submission" date="2020-04" db="EMBL/GenBank/DDBJ databases">
        <title>Flammeovirga sp. SR4, a novel species isolated from seawater.</title>
        <authorList>
            <person name="Wang X."/>
        </authorList>
    </citation>
    <scope>NUCLEOTIDE SEQUENCE [LARGE SCALE GENOMIC DNA]</scope>
    <source>
        <strain evidence="2 3">SR4</strain>
    </source>
</reference>
<protein>
    <submittedName>
        <fullName evidence="2">CoA-binding protein</fullName>
    </submittedName>
</protein>
<dbReference type="InterPro" id="IPR036291">
    <property type="entry name" value="NAD(P)-bd_dom_sf"/>
</dbReference>
<comment type="caution">
    <text evidence="2">The sequence shown here is derived from an EMBL/GenBank/DDBJ whole genome shotgun (WGS) entry which is preliminary data.</text>
</comment>
<dbReference type="Gene3D" id="3.40.50.720">
    <property type="entry name" value="NAD(P)-binding Rossmann-like Domain"/>
    <property type="match status" value="1"/>
</dbReference>
<feature type="domain" description="CoA-binding" evidence="1">
    <location>
        <begin position="2"/>
        <end position="115"/>
    </location>
</feature>
<evidence type="ECO:0000313" key="2">
    <source>
        <dbReference type="EMBL" id="NLR89729.1"/>
    </source>
</evidence>
<dbReference type="SUPFAM" id="SSF51735">
    <property type="entry name" value="NAD(P)-binding Rossmann-fold domains"/>
    <property type="match status" value="1"/>
</dbReference>
<sequence length="120" mass="13682">MKKTVIIGATPNPSRYAFFAAQRLTEHGHEIIPLGIKKGEVGNGVKIINEKPHIDNVDTVTMYVGPGHQENWMDYIISLQPKRIIFNPGTENEVFYEKLRQENIFFEEACTLVMLSAKTY</sequence>
<evidence type="ECO:0000313" key="3">
    <source>
        <dbReference type="Proteomes" id="UP000585050"/>
    </source>
</evidence>
<dbReference type="AlphaFoldDB" id="A0A7X8SGF9"/>
<proteinExistence type="predicted"/>
<gene>
    <name evidence="2" type="ORF">HGP29_00860</name>
</gene>
<keyword evidence="3" id="KW-1185">Reference proteome</keyword>
<accession>A0A7X8SGF9</accession>